<evidence type="ECO:0000313" key="4">
    <source>
        <dbReference type="Proteomes" id="UP000032680"/>
    </source>
</evidence>
<reference evidence="3 4" key="1">
    <citation type="submission" date="2012-11" db="EMBL/GenBank/DDBJ databases">
        <title>Whole genome sequence of Acidisphaera rubrifaciens HS-AP3.</title>
        <authorList>
            <person name="Azuma Y."/>
            <person name="Higashiura N."/>
            <person name="Hirakawa H."/>
            <person name="Matsushita K."/>
        </authorList>
    </citation>
    <scope>NUCLEOTIDE SEQUENCE [LARGE SCALE GENOMIC DNA]</scope>
    <source>
        <strain evidence="3 4">HS-AP3</strain>
    </source>
</reference>
<proteinExistence type="predicted"/>
<gene>
    <name evidence="3" type="ORF">Asru_0406_02</name>
</gene>
<name>A0A0D6P7C3_9PROT</name>
<evidence type="ECO:0000259" key="2">
    <source>
        <dbReference type="Pfam" id="PF13467"/>
    </source>
</evidence>
<organism evidence="3 4">
    <name type="scientific">Acidisphaera rubrifaciens HS-AP3</name>
    <dbReference type="NCBI Taxonomy" id="1231350"/>
    <lineage>
        <taxon>Bacteria</taxon>
        <taxon>Pseudomonadati</taxon>
        <taxon>Pseudomonadota</taxon>
        <taxon>Alphaproteobacteria</taxon>
        <taxon>Acetobacterales</taxon>
        <taxon>Acetobacteraceae</taxon>
        <taxon>Acidisphaera</taxon>
    </lineage>
</organism>
<dbReference type="InterPro" id="IPR038268">
    <property type="entry name" value="RHH_sf"/>
</dbReference>
<dbReference type="EMBL" id="BANB01000406">
    <property type="protein sequence ID" value="GAN77645.1"/>
    <property type="molecule type" value="Genomic_DNA"/>
</dbReference>
<evidence type="ECO:0000313" key="3">
    <source>
        <dbReference type="EMBL" id="GAN77645.1"/>
    </source>
</evidence>
<comment type="caution">
    <text evidence="3">The sequence shown here is derived from an EMBL/GenBank/DDBJ whole genome shotgun (WGS) entry which is preliminary data.</text>
</comment>
<accession>A0A0D6P7C3</accession>
<evidence type="ECO:0000256" key="1">
    <source>
        <dbReference type="SAM" id="MobiDB-lite"/>
    </source>
</evidence>
<keyword evidence="4" id="KW-1185">Reference proteome</keyword>
<protein>
    <recommendedName>
        <fullName evidence="2">Ribbon-helix-helix domain-containing protein</fullName>
    </recommendedName>
</protein>
<feature type="compositionally biased region" description="Low complexity" evidence="1">
    <location>
        <begin position="111"/>
        <end position="128"/>
    </location>
</feature>
<feature type="region of interest" description="Disordered" evidence="1">
    <location>
        <begin position="94"/>
        <end position="128"/>
    </location>
</feature>
<dbReference type="AlphaFoldDB" id="A0A0D6P7C3"/>
<dbReference type="Pfam" id="PF13467">
    <property type="entry name" value="RHH_4"/>
    <property type="match status" value="1"/>
</dbReference>
<dbReference type="Gene3D" id="1.10.3990.20">
    <property type="entry name" value="protein bp1543"/>
    <property type="match status" value="1"/>
</dbReference>
<sequence>MDVYMMRSEDGTPGGARESRLVNRNVVAGRGRTSMRLEPELWEALAEICEHEDTDIGELIRRIERAAPSGSRTSAVRVYIVRYYREAAAEARHRAGGHASGHTVHGHAGDGPANGSHGAAAAGAVHDR</sequence>
<feature type="domain" description="Ribbon-helix-helix" evidence="2">
    <location>
        <begin position="22"/>
        <end position="84"/>
    </location>
</feature>
<dbReference type="Proteomes" id="UP000032680">
    <property type="component" value="Unassembled WGS sequence"/>
</dbReference>
<dbReference type="InterPro" id="IPR027373">
    <property type="entry name" value="RHH_dom"/>
</dbReference>